<sequence length="308" mass="34572">MPVPPVLPVPIVSTIPVVTKPKLDTLIVILRPPSPWKTAFKATFNLNESALSSNWRGGGVNSIGLNAQLNQKANFHRGRNSWDNEADFLYAFVANKDQGYRKSLDRLFLDTKYGSNISTQWNMFASLNLLTQFAPGFKYSTDANGQQRAQKVSSAFAPAYITAAYGMEYVANKWFKIRLSPLASRLTIVGRSERFVDVLGEKPYGVTQGRSTHFEVLAGQILAELDKGLGSNMNLKARYLLFADYEKLALRRVDHRLDASFTAKVNRYINVAITGILLYDYDQDRAVQYSQGLSLGLIYTRQNPQEKK</sequence>
<dbReference type="Proteomes" id="UP000194873">
    <property type="component" value="Unassembled WGS sequence"/>
</dbReference>
<dbReference type="EMBL" id="MTSE01000009">
    <property type="protein sequence ID" value="OUJ72748.1"/>
    <property type="molecule type" value="Genomic_DNA"/>
</dbReference>
<reference evidence="1 2" key="1">
    <citation type="submission" date="2017-01" db="EMBL/GenBank/DDBJ databases">
        <title>A new Hymenobacter.</title>
        <authorList>
            <person name="Liang Y."/>
            <person name="Feng F."/>
        </authorList>
    </citation>
    <scope>NUCLEOTIDE SEQUENCE [LARGE SCALE GENOMIC DNA]</scope>
    <source>
        <strain evidence="1">MIMBbqt21</strain>
    </source>
</reference>
<gene>
    <name evidence="1" type="ORF">BXP70_17210</name>
</gene>
<name>A0A243WB05_9BACT</name>
<keyword evidence="2" id="KW-1185">Reference proteome</keyword>
<accession>A0A243WB05</accession>
<dbReference type="InterPro" id="IPR021428">
    <property type="entry name" value="DUF3078"/>
</dbReference>
<organism evidence="1 2">
    <name type="scientific">Hymenobacter crusticola</name>
    <dbReference type="NCBI Taxonomy" id="1770526"/>
    <lineage>
        <taxon>Bacteria</taxon>
        <taxon>Pseudomonadati</taxon>
        <taxon>Bacteroidota</taxon>
        <taxon>Cytophagia</taxon>
        <taxon>Cytophagales</taxon>
        <taxon>Hymenobacteraceae</taxon>
        <taxon>Hymenobacter</taxon>
    </lineage>
</organism>
<evidence type="ECO:0008006" key="3">
    <source>
        <dbReference type="Google" id="ProtNLM"/>
    </source>
</evidence>
<comment type="caution">
    <text evidence="1">The sequence shown here is derived from an EMBL/GenBank/DDBJ whole genome shotgun (WGS) entry which is preliminary data.</text>
</comment>
<proteinExistence type="predicted"/>
<dbReference type="AlphaFoldDB" id="A0A243WB05"/>
<evidence type="ECO:0000313" key="2">
    <source>
        <dbReference type="Proteomes" id="UP000194873"/>
    </source>
</evidence>
<dbReference type="Pfam" id="PF11276">
    <property type="entry name" value="DUF3078"/>
    <property type="match status" value="1"/>
</dbReference>
<evidence type="ECO:0000313" key="1">
    <source>
        <dbReference type="EMBL" id="OUJ72748.1"/>
    </source>
</evidence>
<protein>
    <recommendedName>
        <fullName evidence="3">DUF3078 domain-containing protein</fullName>
    </recommendedName>
</protein>